<reference evidence="1" key="1">
    <citation type="submission" date="2022-09" db="EMBL/GenBank/DDBJ databases">
        <title>Enrichment on poylsaccharides allowed isolation of novel metabolic and taxonomic groups of Haloarchaea.</title>
        <authorList>
            <person name="Sorokin D.Y."/>
            <person name="Elcheninov A.G."/>
            <person name="Khizhniak T.V."/>
            <person name="Kolganova T.V."/>
            <person name="Kublanov I.V."/>
        </authorList>
    </citation>
    <scope>NUCLEOTIDE SEQUENCE</scope>
    <source>
        <strain evidence="1">AArc-xg1-1</strain>
    </source>
</reference>
<protein>
    <submittedName>
        <fullName evidence="1">Uncharacterized protein</fullName>
    </submittedName>
</protein>
<comment type="caution">
    <text evidence="1">The sequence shown here is derived from an EMBL/GenBank/DDBJ whole genome shotgun (WGS) entry which is preliminary data.</text>
</comment>
<sequence>MSEKLPSQAHFWGIREEELHVLYTITYWFNGKPVKIRGKKRRIATHHDLPLDDLFQGTRWDYKTHGHAHKRLLNNGLLQEKYVCRRKIDWAPTQEGRKAIRDVLKQWSDSLRPEWADEEQDGPLFGDPNEGVVHRKGVEIAARIFPGMPWAWSMERNGRAYGVEWYPTDKEGQSCHDLHIDTHEQMTDVGIEVITDSNNIDRLVAKWRRLRDEDRTTFWVFDRRETACRLWNELDYRGLFHLDGKFRKHGNWSSQAINRKIWRSSDIYRGEPAGDIVQTVTGLLEGDEDTIQDLFEEYYSTI</sequence>
<name>A0AAP3E4T5_9EURY</name>
<dbReference type="AlphaFoldDB" id="A0AAP3E4T5"/>
<proteinExistence type="predicted"/>
<dbReference type="Proteomes" id="UP001321018">
    <property type="component" value="Unassembled WGS sequence"/>
</dbReference>
<dbReference type="EMBL" id="JAOPKA010000024">
    <property type="protein sequence ID" value="MCU4744214.1"/>
    <property type="molecule type" value="Genomic_DNA"/>
</dbReference>
<organism evidence="1 2">
    <name type="scientific">Natronoglomus mannanivorans</name>
    <dbReference type="NCBI Taxonomy" id="2979990"/>
    <lineage>
        <taxon>Archaea</taxon>
        <taxon>Methanobacteriati</taxon>
        <taxon>Methanobacteriota</taxon>
        <taxon>Stenosarchaea group</taxon>
        <taxon>Halobacteria</taxon>
        <taxon>Halobacteriales</taxon>
        <taxon>Natrialbaceae</taxon>
        <taxon>Natronoglomus</taxon>
    </lineage>
</organism>
<accession>A0AAP3E4T5</accession>
<evidence type="ECO:0000313" key="2">
    <source>
        <dbReference type="Proteomes" id="UP001321018"/>
    </source>
</evidence>
<evidence type="ECO:0000313" key="1">
    <source>
        <dbReference type="EMBL" id="MCU4744214.1"/>
    </source>
</evidence>
<dbReference type="RefSeq" id="WP_338006022.1">
    <property type="nucleotide sequence ID" value="NZ_JAOPKA010000024.1"/>
</dbReference>
<gene>
    <name evidence="1" type="ORF">OB960_22825</name>
</gene>